<dbReference type="RefSeq" id="WP_290316280.1">
    <property type="nucleotide sequence ID" value="NZ_JAUFPN010000102.1"/>
</dbReference>
<comment type="cofactor">
    <cofactor evidence="1">
        <name>a divalent metal cation</name>
        <dbReference type="ChEBI" id="CHEBI:60240"/>
    </cofactor>
</comment>
<evidence type="ECO:0000313" key="6">
    <source>
        <dbReference type="Proteomes" id="UP001529369"/>
    </source>
</evidence>
<gene>
    <name evidence="5" type="ORF">QWZ14_08910</name>
</gene>
<evidence type="ECO:0000256" key="3">
    <source>
        <dbReference type="ARBA" id="ARBA00029596"/>
    </source>
</evidence>
<name>A0ABT8A513_9PROT</name>
<dbReference type="InterPro" id="IPR036704">
    <property type="entry name" value="RraA/RraA-like_sf"/>
</dbReference>
<dbReference type="PANTHER" id="PTHR33254">
    <property type="entry name" value="4-HYDROXY-4-METHYL-2-OXOGLUTARATE ALDOLASE 3-RELATED"/>
    <property type="match status" value="1"/>
</dbReference>
<comment type="caution">
    <text evidence="5">The sequence shown here is derived from an EMBL/GenBank/DDBJ whole genome shotgun (WGS) entry which is preliminary data.</text>
</comment>
<evidence type="ECO:0000256" key="1">
    <source>
        <dbReference type="ARBA" id="ARBA00001968"/>
    </source>
</evidence>
<dbReference type="InterPro" id="IPR005493">
    <property type="entry name" value="RraA/RraA-like"/>
</dbReference>
<dbReference type="Proteomes" id="UP001529369">
    <property type="component" value="Unassembled WGS sequence"/>
</dbReference>
<dbReference type="CDD" id="cd16841">
    <property type="entry name" value="RraA_family"/>
    <property type="match status" value="1"/>
</dbReference>
<evidence type="ECO:0000256" key="4">
    <source>
        <dbReference type="ARBA" id="ARBA00030169"/>
    </source>
</evidence>
<dbReference type="PANTHER" id="PTHR33254:SF4">
    <property type="entry name" value="4-HYDROXY-4-METHYL-2-OXOGLUTARATE ALDOLASE 3-RELATED"/>
    <property type="match status" value="1"/>
</dbReference>
<proteinExistence type="predicted"/>
<dbReference type="Pfam" id="PF03737">
    <property type="entry name" value="RraA-like"/>
    <property type="match status" value="1"/>
</dbReference>
<sequence length="229" mass="23222">MLDNPPLLTIHRGHRRPEPALLDRFRGAQTSHLVDAMAGRGAMDWQIKPLDPGCAAFVGPALTAFAYPADIVGVYGAMGEARPGDVVVVANDSFRAAAVFGDLVAGMMKNIGIAAFVTEGLARDKAGILAVGMPVFAAGIVPTSPAGNGPGVVGAPIVCGGLAVRSGDIVVGDADGVVVVPLEQAEVVLDALDAVRAAEARAIAAVEAGATGNDRMRRLLAEARILTAG</sequence>
<reference evidence="6" key="1">
    <citation type="journal article" date="2019" name="Int. J. Syst. Evol. Microbiol.">
        <title>The Global Catalogue of Microorganisms (GCM) 10K type strain sequencing project: providing services to taxonomists for standard genome sequencing and annotation.</title>
        <authorList>
            <consortium name="The Broad Institute Genomics Platform"/>
            <consortium name="The Broad Institute Genome Sequencing Center for Infectious Disease"/>
            <person name="Wu L."/>
            <person name="Ma J."/>
        </authorList>
    </citation>
    <scope>NUCLEOTIDE SEQUENCE [LARGE SCALE GENOMIC DNA]</scope>
    <source>
        <strain evidence="6">CECT 7131</strain>
    </source>
</reference>
<evidence type="ECO:0000313" key="5">
    <source>
        <dbReference type="EMBL" id="MDN3564481.1"/>
    </source>
</evidence>
<dbReference type="EMBL" id="JAUFPN010000102">
    <property type="protein sequence ID" value="MDN3564481.1"/>
    <property type="molecule type" value="Genomic_DNA"/>
</dbReference>
<accession>A0ABT8A513</accession>
<protein>
    <recommendedName>
        <fullName evidence="2">Putative 4-hydroxy-4-methyl-2-oxoglutarate aldolase</fullName>
    </recommendedName>
    <alternativeName>
        <fullName evidence="3">Regulator of ribonuclease activity homolog</fullName>
    </alternativeName>
    <alternativeName>
        <fullName evidence="4">RraA-like protein</fullName>
    </alternativeName>
</protein>
<keyword evidence="6" id="KW-1185">Reference proteome</keyword>
<organism evidence="5 6">
    <name type="scientific">Paeniroseomonas aquatica</name>
    <dbReference type="NCBI Taxonomy" id="373043"/>
    <lineage>
        <taxon>Bacteria</taxon>
        <taxon>Pseudomonadati</taxon>
        <taxon>Pseudomonadota</taxon>
        <taxon>Alphaproteobacteria</taxon>
        <taxon>Acetobacterales</taxon>
        <taxon>Acetobacteraceae</taxon>
        <taxon>Paeniroseomonas</taxon>
    </lineage>
</organism>
<dbReference type="Gene3D" id="3.50.30.40">
    <property type="entry name" value="Ribonuclease E inhibitor RraA/RraA-like"/>
    <property type="match status" value="1"/>
</dbReference>
<dbReference type="SUPFAM" id="SSF89562">
    <property type="entry name" value="RraA-like"/>
    <property type="match status" value="1"/>
</dbReference>
<evidence type="ECO:0000256" key="2">
    <source>
        <dbReference type="ARBA" id="ARBA00016549"/>
    </source>
</evidence>